<name>A0A6J6RS78_9ZZZZ</name>
<dbReference type="EMBL" id="CAFBMH010000009">
    <property type="protein sequence ID" value="CAB4893364.1"/>
    <property type="molecule type" value="Genomic_DNA"/>
</dbReference>
<evidence type="ECO:0000313" key="1">
    <source>
        <dbReference type="EMBL" id="CAB4725258.1"/>
    </source>
</evidence>
<organism evidence="1">
    <name type="scientific">freshwater metagenome</name>
    <dbReference type="NCBI Taxonomy" id="449393"/>
    <lineage>
        <taxon>unclassified sequences</taxon>
        <taxon>metagenomes</taxon>
        <taxon>ecological metagenomes</taxon>
    </lineage>
</organism>
<evidence type="ECO:0000313" key="4">
    <source>
        <dbReference type="EMBL" id="CAB4980964.1"/>
    </source>
</evidence>
<dbReference type="AlphaFoldDB" id="A0A6J6RS78"/>
<accession>A0A6J6RS78</accession>
<evidence type="ECO:0000313" key="3">
    <source>
        <dbReference type="EMBL" id="CAB4893364.1"/>
    </source>
</evidence>
<dbReference type="EMBL" id="CAFABA010000110">
    <property type="protein sequence ID" value="CAB4835025.1"/>
    <property type="molecule type" value="Genomic_DNA"/>
</dbReference>
<sequence length="59" mass="6554">MASNHDEVGAHADAPAPLTRQCSRCRATFPVDDTLLFTAEYEWWLCPTCSDSLIGKRAK</sequence>
<dbReference type="EMBL" id="CAFBOS010000013">
    <property type="protein sequence ID" value="CAB4980964.1"/>
    <property type="molecule type" value="Genomic_DNA"/>
</dbReference>
<evidence type="ECO:0000313" key="2">
    <source>
        <dbReference type="EMBL" id="CAB4835025.1"/>
    </source>
</evidence>
<reference evidence="1" key="1">
    <citation type="submission" date="2020-05" db="EMBL/GenBank/DDBJ databases">
        <authorList>
            <person name="Chiriac C."/>
            <person name="Salcher M."/>
            <person name="Ghai R."/>
            <person name="Kavagutti S V."/>
        </authorList>
    </citation>
    <scope>NUCLEOTIDE SEQUENCE</scope>
</reference>
<dbReference type="EMBL" id="CAEZYR010000002">
    <property type="protein sequence ID" value="CAB4725258.1"/>
    <property type="molecule type" value="Genomic_DNA"/>
</dbReference>
<protein>
    <submittedName>
        <fullName evidence="1">Unannotated protein</fullName>
    </submittedName>
</protein>
<proteinExistence type="predicted"/>
<gene>
    <name evidence="1" type="ORF">UFOPK2754_00091</name>
    <name evidence="2" type="ORF">UFOPK3139_02277</name>
    <name evidence="3" type="ORF">UFOPK3543_00429</name>
    <name evidence="4" type="ORF">UFOPK3967_00355</name>
</gene>